<protein>
    <submittedName>
        <fullName evidence="1">Uncharacterized protein</fullName>
    </submittedName>
</protein>
<proteinExistence type="predicted"/>
<comment type="caution">
    <text evidence="1">The sequence shown here is derived from an EMBL/GenBank/DDBJ whole genome shotgun (WGS) entry which is preliminary data.</text>
</comment>
<name>A0A9P5TZG8_9AGAR</name>
<keyword evidence="2" id="KW-1185">Reference proteome</keyword>
<evidence type="ECO:0000313" key="2">
    <source>
        <dbReference type="Proteomes" id="UP000772434"/>
    </source>
</evidence>
<gene>
    <name evidence="1" type="ORF">BDP27DRAFT_1430294</name>
</gene>
<reference evidence="1" key="1">
    <citation type="submission" date="2020-11" db="EMBL/GenBank/DDBJ databases">
        <authorList>
            <consortium name="DOE Joint Genome Institute"/>
            <person name="Ahrendt S."/>
            <person name="Riley R."/>
            <person name="Andreopoulos W."/>
            <person name="Labutti K."/>
            <person name="Pangilinan J."/>
            <person name="Ruiz-Duenas F.J."/>
            <person name="Barrasa J.M."/>
            <person name="Sanchez-Garcia M."/>
            <person name="Camarero S."/>
            <person name="Miyauchi S."/>
            <person name="Serrano A."/>
            <person name="Linde D."/>
            <person name="Babiker R."/>
            <person name="Drula E."/>
            <person name="Ayuso-Fernandez I."/>
            <person name="Pacheco R."/>
            <person name="Padilla G."/>
            <person name="Ferreira P."/>
            <person name="Barriuso J."/>
            <person name="Kellner H."/>
            <person name="Castanera R."/>
            <person name="Alfaro M."/>
            <person name="Ramirez L."/>
            <person name="Pisabarro A.G."/>
            <person name="Kuo A."/>
            <person name="Tritt A."/>
            <person name="Lipzen A."/>
            <person name="He G."/>
            <person name="Yan M."/>
            <person name="Ng V."/>
            <person name="Cullen D."/>
            <person name="Martin F."/>
            <person name="Rosso M.-N."/>
            <person name="Henrissat B."/>
            <person name="Hibbett D."/>
            <person name="Martinez A.T."/>
            <person name="Grigoriev I.V."/>
        </authorList>
    </citation>
    <scope>NUCLEOTIDE SEQUENCE</scope>
    <source>
        <strain evidence="1">AH 40177</strain>
    </source>
</reference>
<accession>A0A9P5TZG8</accession>
<sequence>MRTRINHVSVAADRDPFTFSAFSVNTHSDILSSSANLFHVSLVFKTLLHLAMRPFESQQPVFVGSETHGTGEYKAIGGNWQEPGPSSYTEDPLVRKHYKDIDLHVSQSQQKPSQQPLHLTNVISSPRTPVQFASSPSFQPLYRQDATIAATAPTSLYSWPTSYLNNPSIESWPKSKHFPLQTRYVKMSLKHLS</sequence>
<dbReference type="AlphaFoldDB" id="A0A9P5TZG8"/>
<dbReference type="EMBL" id="JADNRY010000252">
    <property type="protein sequence ID" value="KAF9060259.1"/>
    <property type="molecule type" value="Genomic_DNA"/>
</dbReference>
<evidence type="ECO:0000313" key="1">
    <source>
        <dbReference type="EMBL" id="KAF9060259.1"/>
    </source>
</evidence>
<organism evidence="1 2">
    <name type="scientific">Rhodocollybia butyracea</name>
    <dbReference type="NCBI Taxonomy" id="206335"/>
    <lineage>
        <taxon>Eukaryota</taxon>
        <taxon>Fungi</taxon>
        <taxon>Dikarya</taxon>
        <taxon>Basidiomycota</taxon>
        <taxon>Agaricomycotina</taxon>
        <taxon>Agaricomycetes</taxon>
        <taxon>Agaricomycetidae</taxon>
        <taxon>Agaricales</taxon>
        <taxon>Marasmiineae</taxon>
        <taxon>Omphalotaceae</taxon>
        <taxon>Rhodocollybia</taxon>
    </lineage>
</organism>
<dbReference type="Proteomes" id="UP000772434">
    <property type="component" value="Unassembled WGS sequence"/>
</dbReference>